<evidence type="ECO:0000256" key="4">
    <source>
        <dbReference type="ARBA" id="ARBA00023242"/>
    </source>
</evidence>
<feature type="region of interest" description="Disordered" evidence="6">
    <location>
        <begin position="1"/>
        <end position="33"/>
    </location>
</feature>
<evidence type="ECO:0000256" key="1">
    <source>
        <dbReference type="ARBA" id="ARBA00004604"/>
    </source>
</evidence>
<organism evidence="8 9">
    <name type="scientific">Malassezia vespertilionis</name>
    <dbReference type="NCBI Taxonomy" id="2020962"/>
    <lineage>
        <taxon>Eukaryota</taxon>
        <taxon>Fungi</taxon>
        <taxon>Dikarya</taxon>
        <taxon>Basidiomycota</taxon>
        <taxon>Ustilaginomycotina</taxon>
        <taxon>Malasseziomycetes</taxon>
        <taxon>Malasseziales</taxon>
        <taxon>Malasseziaceae</taxon>
        <taxon>Malassezia</taxon>
    </lineage>
</organism>
<evidence type="ECO:0000256" key="5">
    <source>
        <dbReference type="ARBA" id="ARBA00032634"/>
    </source>
</evidence>
<feature type="compositionally biased region" description="Polar residues" evidence="6">
    <location>
        <begin position="242"/>
        <end position="252"/>
    </location>
</feature>
<proteinExistence type="inferred from homology"/>
<accession>A0A2N1JB38</accession>
<dbReference type="Gene3D" id="3.30.70.330">
    <property type="match status" value="1"/>
</dbReference>
<evidence type="ECO:0000313" key="8">
    <source>
        <dbReference type="EMBL" id="PKI83755.1"/>
    </source>
</evidence>
<dbReference type="CDD" id="cd12263">
    <property type="entry name" value="RRM_ABT1_like"/>
    <property type="match status" value="1"/>
</dbReference>
<dbReference type="PANTHER" id="PTHR12311:SF7">
    <property type="entry name" value="ACTIVATOR OF BASAL TRANSCRIPTION 1"/>
    <property type="match status" value="1"/>
</dbReference>
<dbReference type="InterPro" id="IPR034353">
    <property type="entry name" value="ABT1/ESF2_RRM"/>
</dbReference>
<dbReference type="GO" id="GO:0000447">
    <property type="term" value="P:endonucleolytic cleavage in ITS1 to separate SSU-rRNA from 5.8S rRNA and LSU-rRNA from tricistronic rRNA transcript (SSU-rRNA, 5.8S rRNA, LSU-rRNA)"/>
    <property type="evidence" value="ECO:0007669"/>
    <property type="project" value="TreeGrafter"/>
</dbReference>
<evidence type="ECO:0000256" key="6">
    <source>
        <dbReference type="SAM" id="MobiDB-lite"/>
    </source>
</evidence>
<dbReference type="InterPro" id="IPR035979">
    <property type="entry name" value="RBD_domain_sf"/>
</dbReference>
<dbReference type="SUPFAM" id="SSF54928">
    <property type="entry name" value="RNA-binding domain, RBD"/>
    <property type="match status" value="1"/>
</dbReference>
<dbReference type="InterPro" id="IPR012677">
    <property type="entry name" value="Nucleotide-bd_a/b_plait_sf"/>
</dbReference>
<evidence type="ECO:0000256" key="3">
    <source>
        <dbReference type="ARBA" id="ARBA00022884"/>
    </source>
</evidence>
<keyword evidence="3" id="KW-0694">RNA-binding</keyword>
<comment type="subcellular location">
    <subcellularLocation>
        <location evidence="1">Nucleus</location>
        <location evidence="1">Nucleolus</location>
    </subcellularLocation>
</comment>
<dbReference type="GO" id="GO:0000480">
    <property type="term" value="P:endonucleolytic cleavage in 5'-ETS of tricistronic rRNA transcript (SSU-rRNA, 5.8S rRNA, LSU-rRNA)"/>
    <property type="evidence" value="ECO:0007669"/>
    <property type="project" value="TreeGrafter"/>
</dbReference>
<dbReference type="GO" id="GO:0005730">
    <property type="term" value="C:nucleolus"/>
    <property type="evidence" value="ECO:0007669"/>
    <property type="project" value="UniProtKB-SubCell"/>
</dbReference>
<dbReference type="EMBL" id="KZ454991">
    <property type="protein sequence ID" value="PKI83755.1"/>
    <property type="molecule type" value="Genomic_DNA"/>
</dbReference>
<comment type="similarity">
    <text evidence="2">Belongs to the ESF2/ABP1 family.</text>
</comment>
<dbReference type="GO" id="GO:0000472">
    <property type="term" value="P:endonucleolytic cleavage to generate mature 5'-end of SSU-rRNA from (SSU-rRNA, 5.8S rRNA, LSU-rRNA)"/>
    <property type="evidence" value="ECO:0007669"/>
    <property type="project" value="TreeGrafter"/>
</dbReference>
<evidence type="ECO:0000256" key="2">
    <source>
        <dbReference type="ARBA" id="ARBA00005819"/>
    </source>
</evidence>
<reference evidence="8 9" key="1">
    <citation type="submission" date="2017-10" db="EMBL/GenBank/DDBJ databases">
        <title>A novel species of cold-tolerant Malassezia isolated from bats.</title>
        <authorList>
            <person name="Lorch J.M."/>
            <person name="Palmer J.M."/>
            <person name="Vanderwolf K.J."/>
            <person name="Schmidt K.Z."/>
            <person name="Verant M.L."/>
            <person name="Weller T.J."/>
            <person name="Blehert D.S."/>
        </authorList>
    </citation>
    <scope>NUCLEOTIDE SEQUENCE [LARGE SCALE GENOMIC DNA]</scope>
    <source>
        <strain evidence="8 9">NWHC:44797-103</strain>
    </source>
</reference>
<keyword evidence="9" id="KW-1185">Reference proteome</keyword>
<feature type="region of interest" description="Disordered" evidence="6">
    <location>
        <begin position="204"/>
        <end position="252"/>
    </location>
</feature>
<name>A0A2N1JB38_9BASI</name>
<evidence type="ECO:0000313" key="9">
    <source>
        <dbReference type="Proteomes" id="UP000232875"/>
    </source>
</evidence>
<dbReference type="GO" id="GO:0034462">
    <property type="term" value="P:small-subunit processome assembly"/>
    <property type="evidence" value="ECO:0007669"/>
    <property type="project" value="TreeGrafter"/>
</dbReference>
<dbReference type="GO" id="GO:0003723">
    <property type="term" value="F:RNA binding"/>
    <property type="evidence" value="ECO:0007669"/>
    <property type="project" value="UniProtKB-KW"/>
</dbReference>
<dbReference type="STRING" id="2020962.A0A2N1JB38"/>
<dbReference type="Pfam" id="PF00076">
    <property type="entry name" value="RRM_1"/>
    <property type="match status" value="1"/>
</dbReference>
<dbReference type="PANTHER" id="PTHR12311">
    <property type="entry name" value="ACTIVATOR OF BASAL TRANSCRIPTION 1"/>
    <property type="match status" value="1"/>
</dbReference>
<keyword evidence="4" id="KW-0539">Nucleus</keyword>
<protein>
    <recommendedName>
        <fullName evidence="5">18S rRNA factor 2</fullName>
    </recommendedName>
</protein>
<dbReference type="InterPro" id="IPR000504">
    <property type="entry name" value="RRM_dom"/>
</dbReference>
<dbReference type="InterPro" id="IPR039119">
    <property type="entry name" value="ABT1/Esf2"/>
</dbReference>
<evidence type="ECO:0000259" key="7">
    <source>
        <dbReference type="Pfam" id="PF00076"/>
    </source>
</evidence>
<gene>
    <name evidence="8" type="primary">ESF2</name>
    <name evidence="8" type="ORF">MVES_002377</name>
</gene>
<dbReference type="OrthoDB" id="287393at2759"/>
<dbReference type="Proteomes" id="UP000232875">
    <property type="component" value="Unassembled WGS sequence"/>
</dbReference>
<dbReference type="AlphaFoldDB" id="A0A2N1JB38"/>
<feature type="domain" description="RRM" evidence="7">
    <location>
        <begin position="52"/>
        <end position="124"/>
    </location>
</feature>
<sequence length="252" mass="29008">MSMRGSTDMRFDTSTWEDAPDAVSDGPEDTPHTLTKEDLETFKKKQEKRGIVYVSRIPPGMTPAKIRHIFSQVGEIGRMYLKPADKNKPGEKRKRGTMHFAEGWIEFLSKRVAKSAAEMLNAQPIGALGGSAHSSRRSQSGSRVANRWKDDIWTMKYLKGFRWPMLMEQMTHERASHAARLRMELSQSAYEQHDYLRKAERARIQRNTEEKRTKRGLPQEATQDAFTFHQRAPVYRDRSKTHASPSQDAYHG</sequence>